<gene>
    <name evidence="1" type="ORF">AML91_17880</name>
    <name evidence="2" type="ORF">SAMN05216191_11995</name>
</gene>
<dbReference type="RefSeq" id="WP_062524243.1">
    <property type="nucleotide sequence ID" value="NZ_CP048429.1"/>
</dbReference>
<organism evidence="2 4">
    <name type="scientific">Paenibacillus jilunlii</name>
    <dbReference type="NCBI Taxonomy" id="682956"/>
    <lineage>
        <taxon>Bacteria</taxon>
        <taxon>Bacillati</taxon>
        <taxon>Bacillota</taxon>
        <taxon>Bacilli</taxon>
        <taxon>Bacillales</taxon>
        <taxon>Paenibacillaceae</taxon>
        <taxon>Paenibacillus</taxon>
    </lineage>
</organism>
<accession>A0A1G9WJA6</accession>
<evidence type="ECO:0008006" key="5">
    <source>
        <dbReference type="Google" id="ProtNLM"/>
    </source>
</evidence>
<protein>
    <recommendedName>
        <fullName evidence="5">Swt1-like HEPN domain-containing protein</fullName>
    </recommendedName>
</protein>
<name>A0A1G9WJA6_9BACL</name>
<evidence type="ECO:0000313" key="1">
    <source>
        <dbReference type="EMBL" id="KWX73544.1"/>
    </source>
</evidence>
<evidence type="ECO:0000313" key="3">
    <source>
        <dbReference type="Proteomes" id="UP000070252"/>
    </source>
</evidence>
<dbReference type="OrthoDB" id="2678391at2"/>
<reference evidence="1 3" key="1">
    <citation type="submission" date="2015-08" db="EMBL/GenBank/DDBJ databases">
        <title>Genome of Paenibacillus jilunlii.</title>
        <authorList>
            <person name="Sant'Anna F.H."/>
            <person name="Ambrosini A."/>
            <person name="Souza R."/>
            <person name="Bach E."/>
            <person name="Fernandes G."/>
            <person name="Balsanelli E."/>
            <person name="Baura V.A."/>
            <person name="Pedrosa F.O."/>
            <person name="Souza E.M."/>
            <person name="Passaglia L."/>
        </authorList>
    </citation>
    <scope>NUCLEOTIDE SEQUENCE [LARGE SCALE GENOMIC DNA]</scope>
    <source>
        <strain evidence="1 3">DSM 23019</strain>
    </source>
</reference>
<proteinExistence type="predicted"/>
<sequence length="573" mass="67328">MLFKPKQSDEELLENIINKLQTEVNLTVNEKKTNMDPQLHVYDKTVTLSATFDYNHNQFSINMDKRTFTDENVIVDFTLETSIESTSLQDDIYNLKVRSKNVLNSMFKGVYWQKDTQNEKVCSELYSLIHILENRFRELIVQFLVNKYGFDWTKRISEELSQKIDGFSGWYRRKYEDFKSVKTELFNLQIDDLMTLLKSAYDIQPVSKEEFINNVTSVDIDTNTVNLLIEEYKASSQDKDIWNKYFVEILGEQFPGYWEFLKNSRNMVAHNKPVCNQLYNDTKDMIAEVNSVFDGVEEKYKEMFKTYEEIEVEQLWLEIENEMADEHQLEYDEIYFSEAGIEITPSEEDVIQQITESEDYYNIISVTEEYISEFKAYIDEIREMIEEGEERFNSFKQEEQRGVIIALERIVYSGILGTESSWDDDILMNSDEQLKDCWDEMMTDLENYLEDLYSKIEDSIVTEVFEPNRRLITLYGQSSKLELTSVGDIFPERGSLDEISIELFVDGVKEAVGWISKSYGDYIIEDTGAAIATNGDDLWINLDEVIIEFETYIENSIKEISDLRDAIDEELDK</sequence>
<evidence type="ECO:0000313" key="2">
    <source>
        <dbReference type="EMBL" id="SDM84560.1"/>
    </source>
</evidence>
<reference evidence="2 4" key="2">
    <citation type="submission" date="2016-10" db="EMBL/GenBank/DDBJ databases">
        <authorList>
            <person name="de Groot N.N."/>
        </authorList>
    </citation>
    <scope>NUCLEOTIDE SEQUENCE [LARGE SCALE GENOMIC DNA]</scope>
    <source>
        <strain evidence="2 4">CGMCC 1.10239</strain>
    </source>
</reference>
<evidence type="ECO:0000313" key="4">
    <source>
        <dbReference type="Proteomes" id="UP000182783"/>
    </source>
</evidence>
<dbReference type="EMBL" id="LIPY01000117">
    <property type="protein sequence ID" value="KWX73544.1"/>
    <property type="molecule type" value="Genomic_DNA"/>
</dbReference>
<keyword evidence="3" id="KW-1185">Reference proteome</keyword>
<dbReference type="Proteomes" id="UP000070252">
    <property type="component" value="Unassembled WGS sequence"/>
</dbReference>
<dbReference type="AlphaFoldDB" id="A0A1G9WJA6"/>
<dbReference type="EMBL" id="FNGM01000019">
    <property type="protein sequence ID" value="SDM84560.1"/>
    <property type="molecule type" value="Genomic_DNA"/>
</dbReference>
<dbReference type="Proteomes" id="UP000182783">
    <property type="component" value="Unassembled WGS sequence"/>
</dbReference>